<accession>A0A977XQC0</accession>
<comment type="subcellular location">
    <subcellularLocation>
        <location evidence="1">Endoplasmic reticulum membrane</location>
        <topology evidence="1">Peripheral membrane protein</topology>
    </subcellularLocation>
    <subcellularLocation>
        <location evidence="2">Preautophagosomal structure membrane</location>
        <topology evidence="2">Peripheral membrane protein</topology>
    </subcellularLocation>
</comment>
<evidence type="ECO:0000256" key="2">
    <source>
        <dbReference type="ARBA" id="ARBA00004623"/>
    </source>
</evidence>
<dbReference type="GO" id="GO:0034727">
    <property type="term" value="P:piecemeal microautophagy of the nucleus"/>
    <property type="evidence" value="ECO:0007669"/>
    <property type="project" value="TreeGrafter"/>
</dbReference>
<organism evidence="13">
    <name type="scientific">Procambarus clarkii</name>
    <name type="common">Red swamp crayfish</name>
    <dbReference type="NCBI Taxonomy" id="6728"/>
    <lineage>
        <taxon>Eukaryota</taxon>
        <taxon>Metazoa</taxon>
        <taxon>Ecdysozoa</taxon>
        <taxon>Arthropoda</taxon>
        <taxon>Crustacea</taxon>
        <taxon>Multicrustacea</taxon>
        <taxon>Malacostraca</taxon>
        <taxon>Eumalacostraca</taxon>
        <taxon>Eucarida</taxon>
        <taxon>Decapoda</taxon>
        <taxon>Pleocyemata</taxon>
        <taxon>Astacidea</taxon>
        <taxon>Astacoidea</taxon>
        <taxon>Cambaridae</taxon>
        <taxon>Procambarus</taxon>
    </lineage>
</organism>
<keyword evidence="5" id="KW-0813">Transport</keyword>
<evidence type="ECO:0000256" key="8">
    <source>
        <dbReference type="ARBA" id="ARBA00023055"/>
    </source>
</evidence>
<feature type="region of interest" description="Disordered" evidence="12">
    <location>
        <begin position="1073"/>
        <end position="1098"/>
    </location>
</feature>
<dbReference type="GO" id="GO:0061709">
    <property type="term" value="P:reticulophagy"/>
    <property type="evidence" value="ECO:0007669"/>
    <property type="project" value="TreeGrafter"/>
</dbReference>
<dbReference type="GO" id="GO:0061908">
    <property type="term" value="C:phagophore"/>
    <property type="evidence" value="ECO:0007669"/>
    <property type="project" value="TreeGrafter"/>
</dbReference>
<evidence type="ECO:0000256" key="10">
    <source>
        <dbReference type="ARBA" id="ARBA00024479"/>
    </source>
</evidence>
<dbReference type="GO" id="GO:0034045">
    <property type="term" value="C:phagophore assembly site membrane"/>
    <property type="evidence" value="ECO:0007669"/>
    <property type="project" value="UniProtKB-SubCell"/>
</dbReference>
<evidence type="ECO:0000256" key="9">
    <source>
        <dbReference type="ARBA" id="ARBA00023136"/>
    </source>
</evidence>
<feature type="compositionally biased region" description="Low complexity" evidence="12">
    <location>
        <begin position="272"/>
        <end position="293"/>
    </location>
</feature>
<dbReference type="GO" id="GO:0000045">
    <property type="term" value="P:autophagosome assembly"/>
    <property type="evidence" value="ECO:0007669"/>
    <property type="project" value="TreeGrafter"/>
</dbReference>
<feature type="region of interest" description="Disordered" evidence="12">
    <location>
        <begin position="1421"/>
        <end position="1443"/>
    </location>
</feature>
<sequence>MFRLGLETFSKMPWYFPWSDAIKKRAIRYLLQRYVGQFLEEKLSLDQLTVDLYNGTGTIKELTLDMGALNEVADQLNLPLRFVDGYIGEICVSIPWHALLSESCFVEVSGLMVTIEPKQMSEDISMVDSMIESMNMTTSMQIAQECLNHHEEESEMEGITDKDASQIIEGIEHFAQAIDTVLNRIKVRFLDTIIRLEHTPKGSQSGVSLEVRISKIDYFDEAGLGKTTPTETGKPGYEQQAFASKKFHIEGLTLYTDEFPAKSKAKSAINPSSESNSSPESGSKVSGSGSGDSFKTAETSPAEDKKFEYNHEKTVRKLITNSSIPMEPILFARFTGSQEISLKLKQADVMGPKVELRMVCGSLIMFLSPRQIHLLLELSEGVASPDKLELEPSVPRMVGGKQKPMDPNDFRKVENELLRELRTPPVSSHALNQHQGWSNAPLEDSDDEFVPMGSGSGGLAKNMSSSQLSGCSDMDSSFSSNMSCSTVRSTSASVSATPYRYTGAGVMMGDHFISGSGRKKSEHSGSRLTHDPSAAVTHFRVQISSVAAVVLHEDVLTTSVENSNMVSKASVAEMQAKSEDFFTILGVHGLFGYSFNAFQEARKKFNEACQINHLRFMAAPLTVEGNEKSSTNKWEMSVNMSLGCAEILECLVDSSVSPVKIEYSDLLLFTEKIEEPTEAIYSGATEPKLKVSISQSQNMTPTGRTRRISKPKLDIKVNLGDCVSEIDMSIVDRISALINRQEVCTKAAEEMFSPELPPSYLNNQACFKQTLDDATLHPETRVNIKVSSTSLTVKLRFPIPDLRPTSNMDRVPWWKRNIRKDVLSLVLQDFEFVTNLDPHMPYSNFEIQSGDIHAYFQEREEDAPISLLQACSSKGAERGFDLPRVVVMVHPLQPWTSLEDEAPRQESIMTKSMMGFLEAVTETEPNPFSRRKVATKQAGDDDVGEITIPADKEEVLEFIENILKNVQLHIDIHLPNAQLLLPSKHIYEVVYNRLVSDLLLWEPSAPKPASHSTRNLGVAHGGLDLASVFMNESIYQSTTQFTMCTSANAAGSDSEEEGDSQFFSVYEHKARQRLKQQQQQQHQQQQQQQHEPSKNKKQTTVAFKLSMGHAVASVRTPYRDAKNNVLPGQHGEVMLVIEQGTIFATTGYQGSPDLGYTCIWADKGHIYHKAANITPDRPVILDPESPLSTSRLDAILYPNDDGVITKLGAGISKSEDCEDQITLALKMDFDLTRNLKTIILAGCMRGATLRHYMCTSPESWVTQLGDMFDVQDYPIAGYVLPDVVTEMNFHLWGCALDYRPLHLPLRAMLTVDACSISSNLTISSDANVLHFIIEDAALFLSDKLSVRNVDLKKNYICVADLGVFELCLRMVEDMKEKKPKIDLLASNNMIHIRTCADSCKALLELMIYLASDGDLTKEASSVPSTEAAAPTSTYNTSATSSPISECATMKPETQETIFNPRMRESDSQQLEMVRGMMDDAMIESTPSTSSCDEDDDADPSLYLKKGVEVFFFPDDNMKQTAVTVPTVQKDTSKKDEAASETELTDTEYALKEAQKEQLDNPFEEYSSGTDEEFCILDDAPGTGIKSPSGEPQVRILTQDPVIIIDNHFTVPLGKVDQLRAPKHFPAASMKYTLQELTVVWHMYGGSDFKKPSQGTLLQTRRVTISDSNGNPDSVCGNYPSKTSLPQKTYIATEPSVTVRASEVHFSNRHVSPTTFKKSPPHSPHQQSRMVWQAVGGPGRKHDTLLELQLSKVRFQHEIYPETAQQASRNVLLIYDVEIKDKLASSKINKFLYQFSSETCPRQAHANMVQVKALTTRPDGRHGPQETSLKISLQPIRLHVDQDALLFLFQFFEELLASDKEGESGEEERPQSSTLVQAPIMTVNINQAAQLSVTDNQQLLVNLEEKSPVSDTEEKSSKADENSPTYFKSFVFSPDVPIKIDYHGKHVDIHSQYGYFIGLIIGLGQLNQSELTLKSIVHKSGLLGMDKLIQYVTNEWVNDIRRNQLPSVLGGVGPMHSVGKLVGGVRDLFLLPIEQYQKDGRLFRGIQRGTSAFTTSSAHAALDLTGRFVGFIQSTAETMYDMVSSGPSVHHRYRLRSGHPQDIREGVTTAYGVVRDGIGETASAIVQAATQEHQHKGVSGAIGGVLRQIPPTVMQPIILASEAAGTVIGGMKNQLVPDARKEAADKWKA</sequence>
<keyword evidence="9" id="KW-0472">Membrane</keyword>
<dbReference type="GO" id="GO:0061723">
    <property type="term" value="P:glycophagy"/>
    <property type="evidence" value="ECO:0007669"/>
    <property type="project" value="TreeGrafter"/>
</dbReference>
<dbReference type="GO" id="GO:0032266">
    <property type="term" value="F:phosphatidylinositol-3-phosphate binding"/>
    <property type="evidence" value="ECO:0007669"/>
    <property type="project" value="TreeGrafter"/>
</dbReference>
<dbReference type="EMBL" id="MZ425926">
    <property type="protein sequence ID" value="UXP86414.1"/>
    <property type="molecule type" value="mRNA"/>
</dbReference>
<keyword evidence="7" id="KW-0072">Autophagy</keyword>
<evidence type="ECO:0000256" key="6">
    <source>
        <dbReference type="ARBA" id="ARBA00022824"/>
    </source>
</evidence>
<keyword evidence="6" id="KW-0256">Endoplasmic reticulum</keyword>
<dbReference type="InterPro" id="IPR026849">
    <property type="entry name" value="ATG2"/>
</dbReference>
<comment type="similarity">
    <text evidence="3">Belongs to the ATG2 family.</text>
</comment>
<evidence type="ECO:0000256" key="4">
    <source>
        <dbReference type="ARBA" id="ARBA00018070"/>
    </source>
</evidence>
<name>A0A977XQC0_PROCL</name>
<dbReference type="GO" id="GO:0000422">
    <property type="term" value="P:autophagy of mitochondrion"/>
    <property type="evidence" value="ECO:0007669"/>
    <property type="project" value="TreeGrafter"/>
</dbReference>
<evidence type="ECO:0000256" key="7">
    <source>
        <dbReference type="ARBA" id="ARBA00023006"/>
    </source>
</evidence>
<dbReference type="Pfam" id="PF13329">
    <property type="entry name" value="ATG2_CAD"/>
    <property type="match status" value="2"/>
</dbReference>
<dbReference type="GO" id="GO:0005789">
    <property type="term" value="C:endoplasmic reticulum membrane"/>
    <property type="evidence" value="ECO:0007669"/>
    <property type="project" value="UniProtKB-SubCell"/>
</dbReference>
<reference evidence="13" key="1">
    <citation type="submission" date="2021-06" db="EMBL/GenBank/DDBJ databases">
        <title>Cloning and expression analysis of autophagy related genes in Procambarus clarkii under WSSV stress.</title>
        <authorList>
            <person name="Shen H."/>
            <person name="Zhu M."/>
            <person name="Gong J."/>
            <person name="Zhan M."/>
            <person name="Xi C."/>
        </authorList>
    </citation>
    <scope>NUCLEOTIDE SEQUENCE</scope>
</reference>
<feature type="region of interest" description="Disordered" evidence="12">
    <location>
        <begin position="427"/>
        <end position="472"/>
    </location>
</feature>
<feature type="compositionally biased region" description="Polar residues" evidence="12">
    <location>
        <begin position="427"/>
        <end position="438"/>
    </location>
</feature>
<comment type="catalytic activity">
    <reaction evidence="11">
        <text>a 1,2-diacyl-sn-glycero-3-phosphoethanolamine(in) = a 1,2-diacyl-sn-glycero-3-phosphoethanolamine(out)</text>
        <dbReference type="Rhea" id="RHEA:38895"/>
        <dbReference type="ChEBI" id="CHEBI:64612"/>
    </reaction>
</comment>
<comment type="catalytic activity">
    <reaction evidence="10">
        <text>a 1,2-diacyl-sn-glycero-3-phospho-L-serine(in) = a 1,2-diacyl-sn-glycero-3-phospho-L-serine(out)</text>
        <dbReference type="Rhea" id="RHEA:38663"/>
        <dbReference type="ChEBI" id="CHEBI:57262"/>
    </reaction>
</comment>
<proteinExistence type="evidence at transcript level"/>
<feature type="region of interest" description="Disordered" evidence="12">
    <location>
        <begin position="265"/>
        <end position="308"/>
    </location>
</feature>
<evidence type="ECO:0000256" key="1">
    <source>
        <dbReference type="ARBA" id="ARBA00004406"/>
    </source>
</evidence>
<feature type="compositionally biased region" description="Low complexity" evidence="12">
    <location>
        <begin position="1076"/>
        <end position="1090"/>
    </location>
</feature>
<dbReference type="GO" id="GO:0006869">
    <property type="term" value="P:lipid transport"/>
    <property type="evidence" value="ECO:0007669"/>
    <property type="project" value="UniProtKB-KW"/>
</dbReference>
<dbReference type="PANTHER" id="PTHR13190:SF1">
    <property type="entry name" value="AUTOPHAGY-RELATED 2, ISOFORM A"/>
    <property type="match status" value="1"/>
</dbReference>
<protein>
    <recommendedName>
        <fullName evidence="4">Autophagy-related protein 2</fullName>
    </recommendedName>
</protein>
<dbReference type="PANTHER" id="PTHR13190">
    <property type="entry name" value="AUTOPHAGY-RELATED 2, ISOFORM A"/>
    <property type="match status" value="1"/>
</dbReference>
<dbReference type="GO" id="GO:0043495">
    <property type="term" value="F:protein-membrane adaptor activity"/>
    <property type="evidence" value="ECO:0007669"/>
    <property type="project" value="TreeGrafter"/>
</dbReference>
<evidence type="ECO:0000256" key="5">
    <source>
        <dbReference type="ARBA" id="ARBA00022448"/>
    </source>
</evidence>
<evidence type="ECO:0000313" key="13">
    <source>
        <dbReference type="EMBL" id="UXP86414.1"/>
    </source>
</evidence>
<evidence type="ECO:0000256" key="3">
    <source>
        <dbReference type="ARBA" id="ARBA00009714"/>
    </source>
</evidence>
<keyword evidence="8" id="KW-0445">Lipid transport</keyword>
<evidence type="ECO:0000256" key="11">
    <source>
        <dbReference type="ARBA" id="ARBA00024615"/>
    </source>
</evidence>
<evidence type="ECO:0000256" key="12">
    <source>
        <dbReference type="SAM" id="MobiDB-lite"/>
    </source>
</evidence>